<dbReference type="GO" id="GO:0005576">
    <property type="term" value="C:extracellular region"/>
    <property type="evidence" value="ECO:0007669"/>
    <property type="project" value="UniProtKB-SubCell"/>
</dbReference>
<keyword evidence="6 10" id="KW-0732">Signal</keyword>
<keyword evidence="13" id="KW-1185">Reference proteome</keyword>
<reference evidence="12 13" key="1">
    <citation type="submission" date="2017-08" db="EMBL/GenBank/DDBJ databases">
        <title>Harnessing the power of phylogenomics to disentangle the directionality and signatures of interkingdom host jumping in the parasitic fungal genus Tolypocladium.</title>
        <authorList>
            <person name="Quandt C.A."/>
            <person name="Patterson W."/>
            <person name="Spatafora J.W."/>
        </authorList>
    </citation>
    <scope>NUCLEOTIDE SEQUENCE [LARGE SCALE GENOMIC DNA]</scope>
    <source>
        <strain evidence="12 13">CBS 113982</strain>
    </source>
</reference>
<dbReference type="GO" id="GO:0046872">
    <property type="term" value="F:metal ion binding"/>
    <property type="evidence" value="ECO:0007669"/>
    <property type="project" value="UniProtKB-UniRule"/>
</dbReference>
<proteinExistence type="inferred from homology"/>
<keyword evidence="5" id="KW-0472">Membrane</keyword>
<keyword evidence="4" id="KW-0964">Secreted</keyword>
<comment type="subcellular location">
    <subcellularLocation>
        <location evidence="1">Membrane</location>
        <topology evidence="1">Lipid-anchor</topology>
        <topology evidence="1">GPI-anchor</topology>
    </subcellularLocation>
    <subcellularLocation>
        <location evidence="2">Secreted</location>
    </subcellularLocation>
</comment>
<dbReference type="PROSITE" id="PS52012">
    <property type="entry name" value="CFEM"/>
    <property type="match status" value="1"/>
</dbReference>
<keyword evidence="8" id="KW-0449">Lipoprotein</keyword>
<comment type="caution">
    <text evidence="9">Lacks conserved residue(s) required for the propagation of feature annotation.</text>
</comment>
<evidence type="ECO:0000256" key="5">
    <source>
        <dbReference type="ARBA" id="ARBA00022622"/>
    </source>
</evidence>
<comment type="similarity">
    <text evidence="3">Belongs to the RBT5 family.</text>
</comment>
<evidence type="ECO:0000256" key="6">
    <source>
        <dbReference type="ARBA" id="ARBA00022729"/>
    </source>
</evidence>
<dbReference type="OrthoDB" id="3767534at2759"/>
<comment type="caution">
    <text evidence="12">The sequence shown here is derived from an EMBL/GenBank/DDBJ whole genome shotgun (WGS) entry which is preliminary data.</text>
</comment>
<evidence type="ECO:0000256" key="1">
    <source>
        <dbReference type="ARBA" id="ARBA00004589"/>
    </source>
</evidence>
<dbReference type="GO" id="GO:0098552">
    <property type="term" value="C:side of membrane"/>
    <property type="evidence" value="ECO:0007669"/>
    <property type="project" value="UniProtKB-KW"/>
</dbReference>
<evidence type="ECO:0000256" key="4">
    <source>
        <dbReference type="ARBA" id="ARBA00022525"/>
    </source>
</evidence>
<evidence type="ECO:0000259" key="11">
    <source>
        <dbReference type="PROSITE" id="PS52012"/>
    </source>
</evidence>
<keyword evidence="9" id="KW-0408">Iron</keyword>
<accession>A0A2K3QH55</accession>
<gene>
    <name evidence="12" type="ORF">TCAP_03197</name>
</gene>
<dbReference type="Proteomes" id="UP000236621">
    <property type="component" value="Unassembled WGS sequence"/>
</dbReference>
<evidence type="ECO:0000256" key="10">
    <source>
        <dbReference type="SAM" id="SignalP"/>
    </source>
</evidence>
<protein>
    <recommendedName>
        <fullName evidence="11">CFEM domain-containing protein</fullName>
    </recommendedName>
</protein>
<organism evidence="12 13">
    <name type="scientific">Tolypocladium capitatum</name>
    <dbReference type="NCBI Taxonomy" id="45235"/>
    <lineage>
        <taxon>Eukaryota</taxon>
        <taxon>Fungi</taxon>
        <taxon>Dikarya</taxon>
        <taxon>Ascomycota</taxon>
        <taxon>Pezizomycotina</taxon>
        <taxon>Sordariomycetes</taxon>
        <taxon>Hypocreomycetidae</taxon>
        <taxon>Hypocreales</taxon>
        <taxon>Ophiocordycipitaceae</taxon>
        <taxon>Tolypocladium</taxon>
    </lineage>
</organism>
<dbReference type="STRING" id="45235.A0A2K3QH55"/>
<keyword evidence="9" id="KW-0479">Metal-binding</keyword>
<evidence type="ECO:0000256" key="7">
    <source>
        <dbReference type="ARBA" id="ARBA00023157"/>
    </source>
</evidence>
<dbReference type="SMART" id="SM00747">
    <property type="entry name" value="CFEM"/>
    <property type="match status" value="1"/>
</dbReference>
<sequence length="90" mass="9251">MKFAAVAALAFAALANAQSLGPCAVPCIDDIIKKDTKCDVTDMKCICKSFNAVQGGAAACILQSCGAELALHNILPAMRKLCDGVKKGGH</sequence>
<feature type="signal peptide" evidence="10">
    <location>
        <begin position="1"/>
        <end position="17"/>
    </location>
</feature>
<evidence type="ECO:0000313" key="12">
    <source>
        <dbReference type="EMBL" id="PNY26878.1"/>
    </source>
</evidence>
<evidence type="ECO:0000313" key="13">
    <source>
        <dbReference type="Proteomes" id="UP000236621"/>
    </source>
</evidence>
<dbReference type="AlphaFoldDB" id="A0A2K3QH55"/>
<evidence type="ECO:0000256" key="3">
    <source>
        <dbReference type="ARBA" id="ARBA00010031"/>
    </source>
</evidence>
<feature type="binding site" description="axial binding residue" evidence="9">
    <location>
        <position position="42"/>
    </location>
    <ligand>
        <name>heme</name>
        <dbReference type="ChEBI" id="CHEBI:30413"/>
    </ligand>
    <ligandPart>
        <name>Fe</name>
        <dbReference type="ChEBI" id="CHEBI:18248"/>
    </ligandPart>
</feature>
<keyword evidence="5" id="KW-0336">GPI-anchor</keyword>
<feature type="chain" id="PRO_5014459309" description="CFEM domain-containing protein" evidence="10">
    <location>
        <begin position="18"/>
        <end position="90"/>
    </location>
</feature>
<dbReference type="InterPro" id="IPR008427">
    <property type="entry name" value="Extracellular_membr_CFEM_dom"/>
</dbReference>
<keyword evidence="9" id="KW-0349">Heme</keyword>
<evidence type="ECO:0000256" key="9">
    <source>
        <dbReference type="PROSITE-ProRule" id="PRU01356"/>
    </source>
</evidence>
<feature type="domain" description="CFEM" evidence="11">
    <location>
        <begin position="1"/>
        <end position="90"/>
    </location>
</feature>
<dbReference type="Pfam" id="PF05730">
    <property type="entry name" value="CFEM"/>
    <property type="match status" value="1"/>
</dbReference>
<feature type="disulfide bond" evidence="9">
    <location>
        <begin position="38"/>
        <end position="45"/>
    </location>
</feature>
<keyword evidence="7 9" id="KW-1015">Disulfide bond</keyword>
<name>A0A2K3QH55_9HYPO</name>
<keyword evidence="5" id="KW-0325">Glycoprotein</keyword>
<evidence type="ECO:0000256" key="8">
    <source>
        <dbReference type="ARBA" id="ARBA00023288"/>
    </source>
</evidence>
<dbReference type="EMBL" id="NRSZ01000488">
    <property type="protein sequence ID" value="PNY26878.1"/>
    <property type="molecule type" value="Genomic_DNA"/>
</dbReference>
<evidence type="ECO:0000256" key="2">
    <source>
        <dbReference type="ARBA" id="ARBA00004613"/>
    </source>
</evidence>